<comment type="caution">
    <text evidence="1">The sequence shown here is derived from an EMBL/GenBank/DDBJ whole genome shotgun (WGS) entry which is preliminary data.</text>
</comment>
<organism evidence="1 2">
    <name type="scientific">Mycena citricolor</name>
    <dbReference type="NCBI Taxonomy" id="2018698"/>
    <lineage>
        <taxon>Eukaryota</taxon>
        <taxon>Fungi</taxon>
        <taxon>Dikarya</taxon>
        <taxon>Basidiomycota</taxon>
        <taxon>Agaricomycotina</taxon>
        <taxon>Agaricomycetes</taxon>
        <taxon>Agaricomycetidae</taxon>
        <taxon>Agaricales</taxon>
        <taxon>Marasmiineae</taxon>
        <taxon>Mycenaceae</taxon>
        <taxon>Mycena</taxon>
    </lineage>
</organism>
<accession>A0AAD2Q0E0</accession>
<keyword evidence="2" id="KW-1185">Reference proteome</keyword>
<evidence type="ECO:0000313" key="2">
    <source>
        <dbReference type="Proteomes" id="UP001295794"/>
    </source>
</evidence>
<gene>
    <name evidence="1" type="ORF">MYCIT1_LOCUS734</name>
</gene>
<protein>
    <submittedName>
        <fullName evidence="1">Uncharacterized protein</fullName>
    </submittedName>
</protein>
<dbReference type="Proteomes" id="UP001295794">
    <property type="component" value="Unassembled WGS sequence"/>
</dbReference>
<evidence type="ECO:0000313" key="1">
    <source>
        <dbReference type="EMBL" id="CAK5262208.1"/>
    </source>
</evidence>
<reference evidence="1" key="1">
    <citation type="submission" date="2023-11" db="EMBL/GenBank/DDBJ databases">
        <authorList>
            <person name="De Vega J J."/>
            <person name="De Vega J J."/>
        </authorList>
    </citation>
    <scope>NUCLEOTIDE SEQUENCE</scope>
</reference>
<name>A0AAD2Q0E0_9AGAR</name>
<sequence length="68" mass="7890">MLIAFRRATSVDNIDGLTPNPKPQLQRLVHALIAHIRRDIYAFEEVRWRRIAETLPRYSSCALSTEDP</sequence>
<dbReference type="EMBL" id="CAVNYO010000011">
    <property type="protein sequence ID" value="CAK5262208.1"/>
    <property type="molecule type" value="Genomic_DNA"/>
</dbReference>
<feature type="non-terminal residue" evidence="1">
    <location>
        <position position="1"/>
    </location>
</feature>
<proteinExistence type="predicted"/>
<dbReference type="AlphaFoldDB" id="A0AAD2Q0E0"/>